<evidence type="ECO:0000313" key="1">
    <source>
        <dbReference type="EMBL" id="ETR65109.1"/>
    </source>
</evidence>
<protein>
    <submittedName>
        <fullName evidence="1">Uncharacterized protein</fullName>
    </submittedName>
</protein>
<organism evidence="1 2">
    <name type="scientific">Candidatus Magnetoglobus multicellularis str. Araruama</name>
    <dbReference type="NCBI Taxonomy" id="890399"/>
    <lineage>
        <taxon>Bacteria</taxon>
        <taxon>Pseudomonadati</taxon>
        <taxon>Thermodesulfobacteriota</taxon>
        <taxon>Desulfobacteria</taxon>
        <taxon>Desulfobacterales</taxon>
        <taxon>Desulfobacteraceae</taxon>
        <taxon>Candidatus Magnetoglobus</taxon>
    </lineage>
</organism>
<name>A0A1V1NRA9_9BACT</name>
<proteinExistence type="predicted"/>
<accession>A0A1V1NRA9</accession>
<dbReference type="Proteomes" id="UP000189670">
    <property type="component" value="Unassembled WGS sequence"/>
</dbReference>
<dbReference type="EMBL" id="ATBP01003206">
    <property type="protein sequence ID" value="ETR65109.1"/>
    <property type="molecule type" value="Genomic_DNA"/>
</dbReference>
<dbReference type="AlphaFoldDB" id="A0A1V1NRA9"/>
<sequence length="71" mass="8601">MQKRAKGFKIMTLLSEIRKRFVHDLHQSFIDIDNKFTLLREIDDHILHEHITNIDDVLKIITEKLKKIFRC</sequence>
<comment type="caution">
    <text evidence="1">The sequence shown here is derived from an EMBL/GenBank/DDBJ whole genome shotgun (WGS) entry which is preliminary data.</text>
</comment>
<reference evidence="2" key="1">
    <citation type="submission" date="2012-11" db="EMBL/GenBank/DDBJ databases">
        <authorList>
            <person name="Lucero-Rivera Y.E."/>
            <person name="Tovar-Ramirez D."/>
        </authorList>
    </citation>
    <scope>NUCLEOTIDE SEQUENCE [LARGE SCALE GENOMIC DNA]</scope>
    <source>
        <strain evidence="2">Araruama</strain>
    </source>
</reference>
<gene>
    <name evidence="1" type="ORF">OMM_14810</name>
</gene>
<evidence type="ECO:0000313" key="2">
    <source>
        <dbReference type="Proteomes" id="UP000189670"/>
    </source>
</evidence>